<reference evidence="1 2" key="1">
    <citation type="submission" date="2024-09" db="EMBL/GenBank/DDBJ databases">
        <title>Floridaenema gen nov. (Aerosakkonemataceae, Aerosakkonematales ord. nov., Cyanobacteria) from benthic tropical and subtropical fresh waters, with the description of four new species.</title>
        <authorList>
            <person name="Moretto J.A."/>
            <person name="Berthold D.E."/>
            <person name="Lefler F.W."/>
            <person name="Huang I.-S."/>
            <person name="Laughinghouse H. IV."/>
        </authorList>
    </citation>
    <scope>NUCLEOTIDE SEQUENCE [LARGE SCALE GENOMIC DNA]</scope>
    <source>
        <strain evidence="1 2">BLCC-F167</strain>
    </source>
</reference>
<comment type="caution">
    <text evidence="1">The sequence shown here is derived from an EMBL/GenBank/DDBJ whole genome shotgun (WGS) entry which is preliminary data.</text>
</comment>
<proteinExistence type="predicted"/>
<protein>
    <recommendedName>
        <fullName evidence="3">Flagellar motor switch protein FliG C-terminal domain-containing protein</fullName>
    </recommendedName>
</protein>
<dbReference type="EMBL" id="JBHFNT010000313">
    <property type="protein sequence ID" value="MFB2839564.1"/>
    <property type="molecule type" value="Genomic_DNA"/>
</dbReference>
<evidence type="ECO:0008006" key="3">
    <source>
        <dbReference type="Google" id="ProtNLM"/>
    </source>
</evidence>
<evidence type="ECO:0000313" key="2">
    <source>
        <dbReference type="Proteomes" id="UP001576780"/>
    </source>
</evidence>
<gene>
    <name evidence="1" type="ORF">ACE1CA_34165</name>
</gene>
<keyword evidence="2" id="KW-1185">Reference proteome</keyword>
<evidence type="ECO:0000313" key="1">
    <source>
        <dbReference type="EMBL" id="MFB2839564.1"/>
    </source>
</evidence>
<organism evidence="1 2">
    <name type="scientific">Floridaenema evergladense BLCC-F167</name>
    <dbReference type="NCBI Taxonomy" id="3153639"/>
    <lineage>
        <taxon>Bacteria</taxon>
        <taxon>Bacillati</taxon>
        <taxon>Cyanobacteriota</taxon>
        <taxon>Cyanophyceae</taxon>
        <taxon>Oscillatoriophycideae</taxon>
        <taxon>Aerosakkonematales</taxon>
        <taxon>Aerosakkonemataceae</taxon>
        <taxon>Floridanema</taxon>
        <taxon>Floridanema evergladense</taxon>
    </lineage>
</organism>
<name>A0ABV4WWS0_9CYAN</name>
<sequence length="261" mass="28171">MELKDLAEFLAVLTILEPDAKICKITARLASAGTATAGDTDTTVLKEVKTCLPELEAELKGIDPKKLALKENILVRILTPDQKIGNMELKDLAEFLAILTILEPDAKLCQLVARLASAGTATAGDTDTTVLKEVKTCLSELEAELKGIDPKKLALKENILVKILTPDLKLRNIELKDLAEVFAILTILEPDAKICQLTARLAIAGTATAGETDTTVLKEIKSCLPELEAELKGVSEKKLDLKEKVLVKILTPDPEKTAGKK</sequence>
<accession>A0ABV4WWS0</accession>
<dbReference type="Proteomes" id="UP001576780">
    <property type="component" value="Unassembled WGS sequence"/>
</dbReference>
<dbReference type="RefSeq" id="WP_413281832.1">
    <property type="nucleotide sequence ID" value="NZ_JBHFNT010000313.1"/>
</dbReference>